<evidence type="ECO:0000313" key="2">
    <source>
        <dbReference type="Proteomes" id="UP000471745"/>
    </source>
</evidence>
<keyword evidence="2" id="KW-1185">Reference proteome</keyword>
<reference evidence="1 2" key="1">
    <citation type="submission" date="2020-01" db="EMBL/GenBank/DDBJ databases">
        <title>Insect and environment-associated Actinomycetes.</title>
        <authorList>
            <person name="Currrie C."/>
            <person name="Chevrette M."/>
            <person name="Carlson C."/>
            <person name="Stubbendieck R."/>
            <person name="Wendt-Pienkowski E."/>
        </authorList>
    </citation>
    <scope>NUCLEOTIDE SEQUENCE [LARGE SCALE GENOMIC DNA]</scope>
    <source>
        <strain evidence="1 2">SID8189</strain>
    </source>
</reference>
<gene>
    <name evidence="1" type="ORF">G3I18_12385</name>
</gene>
<proteinExistence type="predicted"/>
<dbReference type="RefSeq" id="WP_163088553.1">
    <property type="nucleotide sequence ID" value="NZ_JAAGNA010000436.1"/>
</dbReference>
<sequence>MAAVERATPTIESGVMDLSGVSLEALRSLDGPVMSASLERLLADVDDPHAITVAGVNQTHTDPGHQEL</sequence>
<dbReference type="EMBL" id="JAAGNA010000436">
    <property type="protein sequence ID" value="NEC49363.1"/>
    <property type="molecule type" value="Genomic_DNA"/>
</dbReference>
<accession>A0A9X5CJT4</accession>
<protein>
    <recommendedName>
        <fullName evidence="3">FXSXX-COOH protein</fullName>
    </recommendedName>
</protein>
<name>A0A9X5CJT4_9ACTN</name>
<dbReference type="Proteomes" id="UP000471745">
    <property type="component" value="Unassembled WGS sequence"/>
</dbReference>
<dbReference type="AlphaFoldDB" id="A0A9X5CJT4"/>
<evidence type="ECO:0008006" key="3">
    <source>
        <dbReference type="Google" id="ProtNLM"/>
    </source>
</evidence>
<evidence type="ECO:0000313" key="1">
    <source>
        <dbReference type="EMBL" id="NEC49363.1"/>
    </source>
</evidence>
<comment type="caution">
    <text evidence="1">The sequence shown here is derived from an EMBL/GenBank/DDBJ whole genome shotgun (WGS) entry which is preliminary data.</text>
</comment>
<organism evidence="1 2">
    <name type="scientific">Actinospica acidiphila</name>
    <dbReference type="NCBI Taxonomy" id="304899"/>
    <lineage>
        <taxon>Bacteria</taxon>
        <taxon>Bacillati</taxon>
        <taxon>Actinomycetota</taxon>
        <taxon>Actinomycetes</taxon>
        <taxon>Catenulisporales</taxon>
        <taxon>Actinospicaceae</taxon>
        <taxon>Actinospica</taxon>
    </lineage>
</organism>